<dbReference type="InterPro" id="IPR011029">
    <property type="entry name" value="DEATH-like_dom_sf"/>
</dbReference>
<keyword evidence="6" id="KW-0597">Phosphoprotein</keyword>
<dbReference type="InterPro" id="IPR001650">
    <property type="entry name" value="Helicase_C-like"/>
</dbReference>
<evidence type="ECO:0000256" key="15">
    <source>
        <dbReference type="ARBA" id="ARBA00022843"/>
    </source>
</evidence>
<evidence type="ECO:0000256" key="17">
    <source>
        <dbReference type="ARBA" id="ARBA00022884"/>
    </source>
</evidence>
<evidence type="ECO:0000259" key="22">
    <source>
        <dbReference type="PROSITE" id="PS51194"/>
    </source>
</evidence>
<reference evidence="24" key="3">
    <citation type="submission" date="2025-09" db="UniProtKB">
        <authorList>
            <consortium name="Ensembl"/>
        </authorList>
    </citation>
    <scope>IDENTIFICATION</scope>
</reference>
<dbReference type="Gene3D" id="3.40.50.300">
    <property type="entry name" value="P-loop containing nucleotide triphosphate hydrolases"/>
    <property type="match status" value="2"/>
</dbReference>
<dbReference type="GO" id="GO:0003724">
    <property type="term" value="F:RNA helicase activity"/>
    <property type="evidence" value="ECO:0007669"/>
    <property type="project" value="UniProtKB-EC"/>
</dbReference>
<evidence type="ECO:0000256" key="7">
    <source>
        <dbReference type="ARBA" id="ARBA00022588"/>
    </source>
</evidence>
<dbReference type="InterPro" id="IPR021673">
    <property type="entry name" value="RLR_CTR"/>
</dbReference>
<organism evidence="24 25">
    <name type="scientific">Pygocentrus nattereri</name>
    <name type="common">Red-bellied piranha</name>
    <dbReference type="NCBI Taxonomy" id="42514"/>
    <lineage>
        <taxon>Eukaryota</taxon>
        <taxon>Metazoa</taxon>
        <taxon>Chordata</taxon>
        <taxon>Craniata</taxon>
        <taxon>Vertebrata</taxon>
        <taxon>Euteleostomi</taxon>
        <taxon>Actinopterygii</taxon>
        <taxon>Neopterygii</taxon>
        <taxon>Teleostei</taxon>
        <taxon>Ostariophysi</taxon>
        <taxon>Characiformes</taxon>
        <taxon>Characoidei</taxon>
        <taxon>Pygocentrus</taxon>
    </lineage>
</organism>
<dbReference type="SUPFAM" id="SSF52540">
    <property type="entry name" value="P-loop containing nucleoside triphosphate hydrolases"/>
    <property type="match status" value="1"/>
</dbReference>
<keyword evidence="10" id="KW-0547">Nucleotide-binding</keyword>
<reference evidence="24" key="2">
    <citation type="submission" date="2025-08" db="UniProtKB">
        <authorList>
            <consortium name="Ensembl"/>
        </authorList>
    </citation>
    <scope>IDENTIFICATION</scope>
</reference>
<feature type="compositionally biased region" description="Low complexity" evidence="20">
    <location>
        <begin position="261"/>
        <end position="281"/>
    </location>
</feature>
<dbReference type="InterPro" id="IPR031964">
    <property type="entry name" value="CARD_dom"/>
</dbReference>
<dbReference type="GO" id="GO:0005737">
    <property type="term" value="C:cytoplasm"/>
    <property type="evidence" value="ECO:0007669"/>
    <property type="project" value="UniProtKB-SubCell"/>
</dbReference>
<dbReference type="GO" id="GO:0003727">
    <property type="term" value="F:single-stranded RNA binding"/>
    <property type="evidence" value="ECO:0007669"/>
    <property type="project" value="TreeGrafter"/>
</dbReference>
<comment type="subcellular location">
    <subcellularLocation>
        <location evidence="1">Cytoplasm</location>
    </subcellularLocation>
</comment>
<dbReference type="InterPro" id="IPR038557">
    <property type="entry name" value="RLR_C_sf"/>
</dbReference>
<dbReference type="Pfam" id="PF16739">
    <property type="entry name" value="CARD_2"/>
    <property type="match status" value="2"/>
</dbReference>
<evidence type="ECO:0000256" key="11">
    <source>
        <dbReference type="ARBA" id="ARBA00022801"/>
    </source>
</evidence>
<dbReference type="GeneTree" id="ENSGT00940000153173"/>
<gene>
    <name evidence="24" type="primary">IFIH1</name>
</gene>
<keyword evidence="14" id="KW-0067">ATP-binding</keyword>
<dbReference type="PROSITE" id="PS51789">
    <property type="entry name" value="RLR_CTR"/>
    <property type="match status" value="1"/>
</dbReference>
<evidence type="ECO:0000256" key="10">
    <source>
        <dbReference type="ARBA" id="ARBA00022741"/>
    </source>
</evidence>
<dbReference type="GeneID" id="108424317"/>
<dbReference type="OrthoDB" id="416741at2759"/>
<dbReference type="PROSITE" id="PS51194">
    <property type="entry name" value="HELICASE_CTER"/>
    <property type="match status" value="1"/>
</dbReference>
<keyword evidence="4" id="KW-0963">Cytoplasm</keyword>
<dbReference type="RefSeq" id="XP_017547738.1">
    <property type="nucleotide sequence ID" value="XM_017692249.2"/>
</dbReference>
<dbReference type="FunFam" id="3.40.50.300:FF:000893">
    <property type="entry name" value="Interferon-induced with helicase C domain 1"/>
    <property type="match status" value="1"/>
</dbReference>
<evidence type="ECO:0000256" key="1">
    <source>
        <dbReference type="ARBA" id="ARBA00004496"/>
    </source>
</evidence>
<accession>A0A3B4EF69</accession>
<evidence type="ECO:0000256" key="12">
    <source>
        <dbReference type="ARBA" id="ARBA00022806"/>
    </source>
</evidence>
<feature type="domain" description="RLR CTR" evidence="23">
    <location>
        <begin position="877"/>
        <end position="1004"/>
    </location>
</feature>
<protein>
    <recommendedName>
        <fullName evidence="3">RNA helicase</fullName>
        <ecNumber evidence="3">3.6.4.13</ecNumber>
    </recommendedName>
</protein>
<keyword evidence="16" id="KW-0391">Immunity</keyword>
<dbReference type="OMA" id="TFCQMNP"/>
<proteinExistence type="inferred from homology"/>
<feature type="region of interest" description="Disordered" evidence="20">
    <location>
        <begin position="193"/>
        <end position="281"/>
    </location>
</feature>
<dbReference type="CDD" id="cd15807">
    <property type="entry name" value="MDA5_C"/>
    <property type="match status" value="1"/>
</dbReference>
<evidence type="ECO:0000313" key="24">
    <source>
        <dbReference type="Ensembl" id="ENSPNAP00000034485.1"/>
    </source>
</evidence>
<evidence type="ECO:0000256" key="3">
    <source>
        <dbReference type="ARBA" id="ARBA00012552"/>
    </source>
</evidence>
<keyword evidence="8" id="KW-0479">Metal-binding</keyword>
<dbReference type="InterPro" id="IPR051363">
    <property type="entry name" value="RLR_Helicase"/>
</dbReference>
<dbReference type="SMART" id="SM00487">
    <property type="entry name" value="DEXDc"/>
    <property type="match status" value="1"/>
</dbReference>
<evidence type="ECO:0000313" key="25">
    <source>
        <dbReference type="Proteomes" id="UP001501920"/>
    </source>
</evidence>
<dbReference type="GO" id="GO:0003677">
    <property type="term" value="F:DNA binding"/>
    <property type="evidence" value="ECO:0007669"/>
    <property type="project" value="InterPro"/>
</dbReference>
<evidence type="ECO:0000256" key="20">
    <source>
        <dbReference type="SAM" id="MobiDB-lite"/>
    </source>
</evidence>
<dbReference type="Proteomes" id="UP001501920">
    <property type="component" value="Chromosome 6"/>
</dbReference>
<dbReference type="Gene3D" id="2.170.150.30">
    <property type="entry name" value="RIG-I-like receptor, C-terminal regulatory domain"/>
    <property type="match status" value="1"/>
</dbReference>
<dbReference type="GO" id="GO:0003725">
    <property type="term" value="F:double-stranded RNA binding"/>
    <property type="evidence" value="ECO:0007669"/>
    <property type="project" value="TreeGrafter"/>
</dbReference>
<dbReference type="Pfam" id="PF00271">
    <property type="entry name" value="Helicase_C"/>
    <property type="match status" value="1"/>
</dbReference>
<keyword evidence="12" id="KW-0347">Helicase</keyword>
<dbReference type="SMART" id="SM00490">
    <property type="entry name" value="HELICc"/>
    <property type="match status" value="1"/>
</dbReference>
<evidence type="ECO:0000256" key="5">
    <source>
        <dbReference type="ARBA" id="ARBA00022499"/>
    </source>
</evidence>
<dbReference type="InterPro" id="IPR014001">
    <property type="entry name" value="Helicase_ATP-bd"/>
</dbReference>
<dbReference type="GO" id="GO:0008270">
    <property type="term" value="F:zinc ion binding"/>
    <property type="evidence" value="ECO:0007669"/>
    <property type="project" value="TreeGrafter"/>
</dbReference>
<keyword evidence="13" id="KW-0862">Zinc</keyword>
<dbReference type="GO" id="GO:0016787">
    <property type="term" value="F:hydrolase activity"/>
    <property type="evidence" value="ECO:0007669"/>
    <property type="project" value="UniProtKB-KW"/>
</dbReference>
<dbReference type="InterPro" id="IPR027417">
    <property type="entry name" value="P-loop_NTPase"/>
</dbReference>
<dbReference type="Gene3D" id="1.10.533.10">
    <property type="entry name" value="Death Domain, Fas"/>
    <property type="match status" value="2"/>
</dbReference>
<evidence type="ECO:0000256" key="19">
    <source>
        <dbReference type="ARBA" id="ARBA00049390"/>
    </source>
</evidence>
<dbReference type="SUPFAM" id="SSF47986">
    <property type="entry name" value="DEATH domain"/>
    <property type="match status" value="1"/>
</dbReference>
<evidence type="ECO:0000256" key="16">
    <source>
        <dbReference type="ARBA" id="ARBA00022859"/>
    </source>
</evidence>
<dbReference type="CTD" id="64135"/>
<dbReference type="AlphaFoldDB" id="A0A3B4EF69"/>
<dbReference type="GO" id="GO:0005524">
    <property type="term" value="F:ATP binding"/>
    <property type="evidence" value="ECO:0007669"/>
    <property type="project" value="UniProtKB-KW"/>
</dbReference>
<name>A0A3B4EF69_PYGNA</name>
<keyword evidence="9" id="KW-0677">Repeat</keyword>
<evidence type="ECO:0000256" key="4">
    <source>
        <dbReference type="ARBA" id="ARBA00022490"/>
    </source>
</evidence>
<evidence type="ECO:0000256" key="6">
    <source>
        <dbReference type="ARBA" id="ARBA00022553"/>
    </source>
</evidence>
<evidence type="ECO:0000256" key="2">
    <source>
        <dbReference type="ARBA" id="ARBA00006866"/>
    </source>
</evidence>
<dbReference type="STRING" id="42514.ENSPNAP00000034485"/>
<dbReference type="GO" id="GO:0039530">
    <property type="term" value="P:MDA-5 signaling pathway"/>
    <property type="evidence" value="ECO:0007669"/>
    <property type="project" value="TreeGrafter"/>
</dbReference>
<feature type="compositionally biased region" description="Basic and acidic residues" evidence="20">
    <location>
        <begin position="204"/>
        <end position="228"/>
    </location>
</feature>
<dbReference type="InterPro" id="IPR041204">
    <property type="entry name" value="RIG-I-like_C"/>
</dbReference>
<dbReference type="Gene3D" id="1.20.1320.30">
    <property type="match status" value="1"/>
</dbReference>
<evidence type="ECO:0000259" key="21">
    <source>
        <dbReference type="PROSITE" id="PS51192"/>
    </source>
</evidence>
<reference evidence="24 25" key="1">
    <citation type="submission" date="2020-10" db="EMBL/GenBank/DDBJ databases">
        <title>Pygocentrus nattereri (red-bellied piranha) genome, fPygNat1, primary haplotype.</title>
        <authorList>
            <person name="Myers G."/>
            <person name="Meyer A."/>
            <person name="Karagic N."/>
            <person name="Pippel M."/>
            <person name="Winkler S."/>
            <person name="Tracey A."/>
            <person name="Wood J."/>
            <person name="Formenti G."/>
            <person name="Howe K."/>
            <person name="Fedrigo O."/>
            <person name="Jarvis E.D."/>
        </authorList>
    </citation>
    <scope>NUCLEOTIDE SEQUENCE [LARGE SCALE GENOMIC DNA]</scope>
</reference>
<keyword evidence="15" id="KW-0832">Ubl conjugation</keyword>
<comment type="catalytic activity">
    <reaction evidence="19">
        <text>ATP + H2O = ADP + phosphate + H(+)</text>
        <dbReference type="Rhea" id="RHEA:13065"/>
        <dbReference type="ChEBI" id="CHEBI:15377"/>
        <dbReference type="ChEBI" id="CHEBI:15378"/>
        <dbReference type="ChEBI" id="CHEBI:30616"/>
        <dbReference type="ChEBI" id="CHEBI:43474"/>
        <dbReference type="ChEBI" id="CHEBI:456216"/>
        <dbReference type="EC" id="3.6.4.13"/>
    </reaction>
    <physiologicalReaction direction="left-to-right" evidence="19">
        <dbReference type="Rhea" id="RHEA:13066"/>
    </physiologicalReaction>
</comment>
<evidence type="ECO:0000256" key="14">
    <source>
        <dbReference type="ARBA" id="ARBA00022840"/>
    </source>
</evidence>
<evidence type="ECO:0000256" key="8">
    <source>
        <dbReference type="ARBA" id="ARBA00022723"/>
    </source>
</evidence>
<evidence type="ECO:0000259" key="23">
    <source>
        <dbReference type="PROSITE" id="PS51789"/>
    </source>
</evidence>
<keyword evidence="5" id="KW-1017">Isopeptide bond</keyword>
<dbReference type="Pfam" id="PF04851">
    <property type="entry name" value="ResIII"/>
    <property type="match status" value="1"/>
</dbReference>
<dbReference type="GO" id="GO:0140374">
    <property type="term" value="P:antiviral innate immune response"/>
    <property type="evidence" value="ECO:0007669"/>
    <property type="project" value="TreeGrafter"/>
</dbReference>
<dbReference type="PROSITE" id="PS51192">
    <property type="entry name" value="HELICASE_ATP_BIND_1"/>
    <property type="match status" value="1"/>
</dbReference>
<evidence type="ECO:0000256" key="18">
    <source>
        <dbReference type="ARBA" id="ARBA00023118"/>
    </source>
</evidence>
<dbReference type="InterPro" id="IPR006935">
    <property type="entry name" value="Helicase/UvrB_N"/>
</dbReference>
<evidence type="ECO:0000256" key="13">
    <source>
        <dbReference type="ARBA" id="ARBA00022833"/>
    </source>
</evidence>
<dbReference type="Ensembl" id="ENSPNAT00000026354.2">
    <property type="protein sequence ID" value="ENSPNAP00000034485.1"/>
    <property type="gene ID" value="ENSPNAG00000023802.2"/>
</dbReference>
<feature type="domain" description="Helicase ATP-binding" evidence="21">
    <location>
        <begin position="327"/>
        <end position="520"/>
    </location>
</feature>
<evidence type="ECO:0000256" key="9">
    <source>
        <dbReference type="ARBA" id="ARBA00022737"/>
    </source>
</evidence>
<keyword evidence="11" id="KW-0378">Hydrolase</keyword>
<keyword evidence="25" id="KW-1185">Reference proteome</keyword>
<dbReference type="PANTHER" id="PTHR14074:SF14">
    <property type="entry name" value="INTERFERON-INDUCED HELICASE C DOMAIN-CONTAINING PROTEIN 1"/>
    <property type="match status" value="1"/>
</dbReference>
<keyword evidence="18" id="KW-0051">Antiviral defense</keyword>
<dbReference type="Pfam" id="PF18119">
    <property type="entry name" value="RIG-I_C"/>
    <property type="match status" value="1"/>
</dbReference>
<comment type="similarity">
    <text evidence="2">Belongs to the helicase family. RLR subfamily.</text>
</comment>
<dbReference type="Pfam" id="PF11648">
    <property type="entry name" value="RIG-I_C-RD"/>
    <property type="match status" value="1"/>
</dbReference>
<keyword evidence="7" id="KW-0399">Innate immunity</keyword>
<sequence>MSLNQEKNTIDCFRNRLRSLILVEPVLGQVHFLSTEQKELIRAKLQSEGNLRAADLFLHEVTNKDYPEGWFRELLTALEGAGCKEAANYMENNPPSPSAEAENDNCIRLINLLQLTLINMKTRDVCQSCFQRSILTEEDRQNILAETDRQGNMAGARLLLSRLMKNEFGWFSQFLDALKETGHAGLAQELQGEPLEDPEAVSSENDKPQPLKEGHEQATQGEMEKMEQVVDDSSPRSISSPPPLDSEASLMSTPGLRGAALDSSLDSSMDSSSFLSSMDTSSDLATGDLELYKGSDEEMETDQTAESLDQSGTEGEIVLRDYQMEVAWPALEGKNIIICLPTGSGKTRVAVYITKQHLESRRRMGQPGKVVVLVNKVPLVEQHYKAEFGKFLKNQYSVERVSGDSQLKISFPQVVEKNDIIICTAQILENSLAKAKQGDEDGIKLSQFTLMVIDECHHTQKGGVYNHIMIRYLKQKHKNAGLVKEMKTPIPLPQILGLTASPGVGGAKTQLKAEEHILRICANLDAYTIKTKSLGEEAKAPYKCIASAQERKEDPFGNVIKGIMDDIHAHAELKPLCQPGTQNYEQWVVQKEQNAAKEDNQKVRVCAEHLRQYNEALHQSNTIRMSDAFSFLQKYHDEEIKKKFNPDDEDTIEITDTERFLFGLFKDKKELLQTLMKNPAYENNTLAQLKTLILKEFTSRTKARGIIFTKTRLSAIALSQWIQENTKFEDVGVRASHLIGGGDQSVVKPMTSAEQKDVLNKFREGEINLLIATTVAEEGLDIAECNFVIRYGLVTNEIAMIQARGRGRAEDSSYTVVEEAGSGVAERESVNEYREKMMSKAIARVCTLTREVYEKKVKENQMQAILEERVKVKKKQQKGMKNENPSKVKLSCRSCGTLVCSGEDIEIIENMHHVNVTPVFKDLFTVRENTSLQERLLDYEANGVIACKRCGQRWGSMMLYKSIECPCLHIKNFVVTYDSKKKVFSKWSELSMRFPAFDYSLHADLVTHNSDEESEDTE</sequence>
<dbReference type="PANTHER" id="PTHR14074">
    <property type="entry name" value="HELICASE WITH DEATH DOMAIN-RELATED"/>
    <property type="match status" value="1"/>
</dbReference>
<dbReference type="EC" id="3.6.4.13" evidence="3"/>
<feature type="domain" description="Helicase C-terminal" evidence="22">
    <location>
        <begin position="685"/>
        <end position="853"/>
    </location>
</feature>
<keyword evidence="17" id="KW-0694">RNA-binding</keyword>